<evidence type="ECO:0000256" key="10">
    <source>
        <dbReference type="HAMAP-Rule" id="MF_00685"/>
    </source>
</evidence>
<keyword evidence="9 10" id="KW-0119">Carbohydrate metabolism</keyword>
<comment type="catalytic activity">
    <reaction evidence="1 10">
        <text>Transfers a segment of a (1-&gt;4)-alpha-D-glucan chain to a primary hydroxy group in a similar glucan chain.</text>
        <dbReference type="EC" id="2.4.1.18"/>
    </reaction>
</comment>
<dbReference type="EMBL" id="CP054492">
    <property type="protein sequence ID" value="QOY51796.1"/>
    <property type="molecule type" value="Genomic_DNA"/>
</dbReference>
<dbReference type="InterPro" id="IPR006048">
    <property type="entry name" value="A-amylase/branching_C"/>
</dbReference>
<evidence type="ECO:0000313" key="13">
    <source>
        <dbReference type="EMBL" id="QOY51796.1"/>
    </source>
</evidence>
<dbReference type="CDD" id="cd02855">
    <property type="entry name" value="E_set_GBE_prok_N"/>
    <property type="match status" value="1"/>
</dbReference>
<dbReference type="KEGG" id="sbal:HUE88_11925"/>
<feature type="domain" description="Glycosyl hydrolase family 13 catalytic" evidence="12">
    <location>
        <begin position="160"/>
        <end position="522"/>
    </location>
</feature>
<evidence type="ECO:0000256" key="11">
    <source>
        <dbReference type="PIRSR" id="PIRSR000463-1"/>
    </source>
</evidence>
<name>A0A7S7LUP1_9BACT</name>
<dbReference type="InterPro" id="IPR013783">
    <property type="entry name" value="Ig-like_fold"/>
</dbReference>
<dbReference type="Proteomes" id="UP000593994">
    <property type="component" value="Chromosome"/>
</dbReference>
<dbReference type="Gene3D" id="2.60.40.1180">
    <property type="entry name" value="Golgi alpha-mannosidase II"/>
    <property type="match status" value="1"/>
</dbReference>
<protein>
    <recommendedName>
        <fullName evidence="10">1,4-alpha-glucan branching enzyme GlgB</fullName>
        <ecNumber evidence="10">2.4.1.18</ecNumber>
    </recommendedName>
    <alternativeName>
        <fullName evidence="10">1,4-alpha-D-glucan:1,4-alpha-D-glucan 6-glucosyl-transferase</fullName>
    </alternativeName>
    <alternativeName>
        <fullName evidence="10">Alpha-(1-&gt;4)-glucan branching enzyme</fullName>
    </alternativeName>
    <alternativeName>
        <fullName evidence="10">Glycogen branching enzyme</fullName>
        <shortName evidence="10">BE</shortName>
    </alternativeName>
</protein>
<evidence type="ECO:0000256" key="3">
    <source>
        <dbReference type="ARBA" id="ARBA00004964"/>
    </source>
</evidence>
<dbReference type="InterPro" id="IPR013780">
    <property type="entry name" value="Glyco_hydro_b"/>
</dbReference>
<comment type="similarity">
    <text evidence="4 10">Belongs to the glycosyl hydrolase 13 family. GlgB subfamily.</text>
</comment>
<dbReference type="NCBIfam" id="NF008967">
    <property type="entry name" value="PRK12313.1"/>
    <property type="match status" value="1"/>
</dbReference>
<evidence type="ECO:0000256" key="4">
    <source>
        <dbReference type="ARBA" id="ARBA00009000"/>
    </source>
</evidence>
<dbReference type="NCBIfam" id="NF003811">
    <property type="entry name" value="PRK05402.1"/>
    <property type="match status" value="1"/>
</dbReference>
<comment type="function">
    <text evidence="2 10">Catalyzes the formation of the alpha-1,6-glucosidic linkages in glycogen by scission of a 1,4-alpha-linked oligosaccharide from growing alpha-1,4-glucan chains and the subsequent attachment of the oligosaccharide to the alpha-1,6 position.</text>
</comment>
<dbReference type="GO" id="GO:0005829">
    <property type="term" value="C:cytosol"/>
    <property type="evidence" value="ECO:0007669"/>
    <property type="project" value="TreeGrafter"/>
</dbReference>
<dbReference type="PIRSF" id="PIRSF000463">
    <property type="entry name" value="GlgB"/>
    <property type="match status" value="1"/>
</dbReference>
<evidence type="ECO:0000256" key="6">
    <source>
        <dbReference type="ARBA" id="ARBA00022676"/>
    </source>
</evidence>
<keyword evidence="8 10" id="KW-0320">Glycogen biosynthesis</keyword>
<evidence type="ECO:0000256" key="7">
    <source>
        <dbReference type="ARBA" id="ARBA00022679"/>
    </source>
</evidence>
<evidence type="ECO:0000256" key="9">
    <source>
        <dbReference type="ARBA" id="ARBA00023277"/>
    </source>
</evidence>
<dbReference type="CDD" id="cd11322">
    <property type="entry name" value="AmyAc_Glg_BE"/>
    <property type="match status" value="1"/>
</dbReference>
<dbReference type="UniPathway" id="UPA00164"/>
<dbReference type="GO" id="GO:0003844">
    <property type="term" value="F:1,4-alpha-glucan branching enzyme activity"/>
    <property type="evidence" value="ECO:0007669"/>
    <property type="project" value="UniProtKB-UniRule"/>
</dbReference>
<feature type="active site" description="Proton donor" evidence="10 11">
    <location>
        <position position="372"/>
    </location>
</feature>
<evidence type="ECO:0000259" key="12">
    <source>
        <dbReference type="SMART" id="SM00642"/>
    </source>
</evidence>
<dbReference type="Gene3D" id="3.20.20.80">
    <property type="entry name" value="Glycosidases"/>
    <property type="match status" value="1"/>
</dbReference>
<dbReference type="Pfam" id="PF00128">
    <property type="entry name" value="Alpha-amylase"/>
    <property type="match status" value="2"/>
</dbReference>
<dbReference type="FunFam" id="3.20.20.80:FF:000003">
    <property type="entry name" value="1,4-alpha-glucan branching enzyme GlgB"/>
    <property type="match status" value="1"/>
</dbReference>
<evidence type="ECO:0000256" key="5">
    <source>
        <dbReference type="ARBA" id="ARBA00022600"/>
    </source>
</evidence>
<dbReference type="PANTHER" id="PTHR43651">
    <property type="entry name" value="1,4-ALPHA-GLUCAN-BRANCHING ENZYME"/>
    <property type="match status" value="1"/>
</dbReference>
<evidence type="ECO:0000313" key="14">
    <source>
        <dbReference type="Proteomes" id="UP000593994"/>
    </source>
</evidence>
<dbReference type="AlphaFoldDB" id="A0A7S7LUP1"/>
<evidence type="ECO:0000256" key="1">
    <source>
        <dbReference type="ARBA" id="ARBA00000826"/>
    </source>
</evidence>
<evidence type="ECO:0000256" key="8">
    <source>
        <dbReference type="ARBA" id="ARBA00023056"/>
    </source>
</evidence>
<keyword evidence="14" id="KW-1185">Reference proteome</keyword>
<dbReference type="InterPro" id="IPR017853">
    <property type="entry name" value="GH"/>
</dbReference>
<dbReference type="GO" id="GO:0005978">
    <property type="term" value="P:glycogen biosynthetic process"/>
    <property type="evidence" value="ECO:0007669"/>
    <property type="project" value="UniProtKB-UniRule"/>
</dbReference>
<dbReference type="RefSeq" id="WP_194369311.1">
    <property type="nucleotide sequence ID" value="NZ_CP054492.1"/>
</dbReference>
<comment type="subunit">
    <text evidence="10">Monomer.</text>
</comment>
<evidence type="ECO:0000256" key="2">
    <source>
        <dbReference type="ARBA" id="ARBA00002953"/>
    </source>
</evidence>
<dbReference type="InterPro" id="IPR014756">
    <property type="entry name" value="Ig_E-set"/>
</dbReference>
<keyword evidence="5 10" id="KW-0321">Glycogen metabolism</keyword>
<dbReference type="Pfam" id="PF02806">
    <property type="entry name" value="Alpha-amylase_C"/>
    <property type="match status" value="1"/>
</dbReference>
<dbReference type="GO" id="GO:0004553">
    <property type="term" value="F:hydrolase activity, hydrolyzing O-glycosyl compounds"/>
    <property type="evidence" value="ECO:0007669"/>
    <property type="project" value="InterPro"/>
</dbReference>
<dbReference type="Pfam" id="PF02922">
    <property type="entry name" value="CBM_48"/>
    <property type="match status" value="1"/>
</dbReference>
<dbReference type="SUPFAM" id="SSF81296">
    <property type="entry name" value="E set domains"/>
    <property type="match status" value="1"/>
</dbReference>
<keyword evidence="6 10" id="KW-0328">Glycosyltransferase</keyword>
<dbReference type="EC" id="2.4.1.18" evidence="10"/>
<dbReference type="PANTHER" id="PTHR43651:SF3">
    <property type="entry name" value="1,4-ALPHA-GLUCAN-BRANCHING ENZYME"/>
    <property type="match status" value="1"/>
</dbReference>
<dbReference type="InterPro" id="IPR006407">
    <property type="entry name" value="GlgB"/>
</dbReference>
<dbReference type="SUPFAM" id="SSF51445">
    <property type="entry name" value="(Trans)glycosidases"/>
    <property type="match status" value="1"/>
</dbReference>
<accession>A0A7S7LUP1</accession>
<reference evidence="13 14" key="1">
    <citation type="submission" date="2020-05" db="EMBL/GenBank/DDBJ databases">
        <title>Sulfurimonas marisnigri, sp. nov., and Sulfurimonas baltica, sp. nov., manganese oxide reducing chemolithoautotrophs of the class Epsilonproteobacteria isolated from the pelagic redoxclines of the Black and Baltic Seas and emended description of the genus Sulfurimonas.</title>
        <authorList>
            <person name="Henkel J.V."/>
            <person name="Laudan C."/>
            <person name="Werner J."/>
            <person name="Neu T."/>
            <person name="Plewe S."/>
            <person name="Sproer C."/>
            <person name="Bunk B."/>
            <person name="Schulz-Vogt H.N."/>
        </authorList>
    </citation>
    <scope>NUCLEOTIDE SEQUENCE [LARGE SCALE GENOMIC DNA]</scope>
    <source>
        <strain evidence="13 14">GD2</strain>
    </source>
</reference>
<dbReference type="SMART" id="SM00642">
    <property type="entry name" value="Aamy"/>
    <property type="match status" value="1"/>
</dbReference>
<dbReference type="GO" id="GO:0043169">
    <property type="term" value="F:cation binding"/>
    <property type="evidence" value="ECO:0007669"/>
    <property type="project" value="InterPro"/>
</dbReference>
<dbReference type="InterPro" id="IPR044143">
    <property type="entry name" value="GlgB_N_E_set_prok"/>
</dbReference>
<keyword evidence="7 10" id="KW-0808">Transferase</keyword>
<dbReference type="InterPro" id="IPR004193">
    <property type="entry name" value="Glyco_hydro_13_N"/>
</dbReference>
<dbReference type="FunFam" id="2.60.40.1180:FF:000002">
    <property type="entry name" value="1,4-alpha-glucan branching enzyme GlgB"/>
    <property type="match status" value="1"/>
</dbReference>
<dbReference type="SUPFAM" id="SSF51011">
    <property type="entry name" value="Glycosyl hydrolase domain"/>
    <property type="match status" value="1"/>
</dbReference>
<dbReference type="Gene3D" id="2.60.40.10">
    <property type="entry name" value="Immunoglobulins"/>
    <property type="match status" value="1"/>
</dbReference>
<organism evidence="13 14">
    <name type="scientific">Candidatus Sulfurimonas baltica</name>
    <dbReference type="NCBI Taxonomy" id="2740404"/>
    <lineage>
        <taxon>Bacteria</taxon>
        <taxon>Pseudomonadati</taxon>
        <taxon>Campylobacterota</taxon>
        <taxon>Epsilonproteobacteria</taxon>
        <taxon>Campylobacterales</taxon>
        <taxon>Sulfurimonadaceae</taxon>
        <taxon>Sulfurimonas</taxon>
    </lineage>
</organism>
<dbReference type="NCBIfam" id="TIGR01515">
    <property type="entry name" value="branching_enzym"/>
    <property type="match status" value="1"/>
</dbReference>
<dbReference type="HAMAP" id="MF_00685">
    <property type="entry name" value="GlgB"/>
    <property type="match status" value="1"/>
</dbReference>
<proteinExistence type="inferred from homology"/>
<gene>
    <name evidence="10 13" type="primary">glgB</name>
    <name evidence="13" type="ORF">HUE88_11925</name>
</gene>
<sequence length="643" mass="74685">MTYPIYYDISRFSTLDIYLFKEGTHVKLYERLGSHLMEREGQRGAYFALWAPNAKRVTLRGDFNQYDIHSHPLKMRDDESGIWECFIQNVEPGTTYKYHISTDGDNANPDKADPYAFYAEVAPNSSSRVWSIEDYKWRDKEWMKSRHKNNSHKAPISIYEVHLGSWRRKVEESNRPLTYSEAAIELAEYLCEMNFTHVELMPITEFPFEGSWGYQVTGYFAPTARYGTPQDFMSFVDVMHEYGIGVILDWVPSHFVTDGHGLMNFDGTCLYEHEDPRLGYHPDWKSAIFNYERNEVRAFLISSAMFWLDKYHIDGIRVDAVSSMLYLDFGRENGEWIANEHGGNANLGAIKFLKQLNTSLYGEFSDIMTFAEEATAYPMVSRPVDEGGLGFGYKWNMGWMHDSLKYMKNDPIYRQHYHSQLTFSFVYMYNENYTLPLSHDEVVHLKGSLINKMPGDNNQKFANLRALFALMIAHPGKKLLFMGGEFAQFGEWNYKQSLDWHLLENPQNRGIQTIIKSLNKLYIEEPSLHKNDVQVEGFEWIDENDYQANVISFIRKGSKKDKAVIVICNFSDKTHVDYPIGVPKKGVYKEIFNSQSAEFDGWGITNENPIKTEAKEHHGRKHMLHVTLPPLGVIYLKMVNNKL</sequence>
<comment type="pathway">
    <text evidence="3 10">Glycan biosynthesis; glycogen biosynthesis.</text>
</comment>
<feature type="active site" description="Nucleophile" evidence="10 11">
    <location>
        <position position="319"/>
    </location>
</feature>
<dbReference type="InterPro" id="IPR037439">
    <property type="entry name" value="Branching_enzy"/>
</dbReference>
<dbReference type="InterPro" id="IPR006047">
    <property type="entry name" value="GH13_cat_dom"/>
</dbReference>